<sequence length="1019" mass="115420">MQNQMNKYRRLKNLFLRQSYLDAWEDYQRSILKKSFPKWDYIVLTASNEEQGKAFQKQIEYRSEKGVLPDATKFLVIPDPDGKRIGSGGATLHVLRTLSEREGFLGDFHGKRILVIHSGGDSKRVPQYSVCGKLFSPVPRELPDGRGSTLFDEFLIGMSGVPSRFKEGMLVLSGDVLLLFNPLQIDAQFSGAAAISMKSPAEIGKDHGVFLNDGTDHVKKFLHKQPLDTLLNLGAVNDQGNVDLDTGAVLCDANLVSALFSLISDHGEVNEKKYQMFVNEQSRISFYGDFLYPLASDSTLEQYYNEQPEGTYCEELMVCRKKIWETLCKFQMKLVCLSPAEFIHFGTTTELLKLLTEEINDYEFLDWRPNVFTNTQRVESAIHDGLLEKDVVLEDGCYIESSWLAGSTVVKRGAIVSQMILQDMTVPEDTVWHGIRLKEQNAYLVRTYAVTDNPKKTLEENAGFLKGTLQTFLEDNGLCTDDLWDTQDHSLWNAKLYSAHPAQDQAAEEALLLWKMSCKEADEEEVCAWKARKRYSLCESFAQGDTAHFVEWNEELENRILIERFLKALKGGENYIAALKIFGEEELNEKQYEILMEKADHMEFSEKIRVLYAISRSMKYQSVTFHGASYDLVEQKCFSEIQKMLFQKSFIRHAADYKIAKEVVQIKLPVRVNWGGGWTDTPPYCNENGGVVLNAPILLKGEKPIEVEIKKIPEYRIEFASLDFYAYGKAETVEEIQDCHNPYDSFALHKAALIACGVIPLDGHAELREILKKMGGGFYLSTKVCNVPKGSGLGTSSILSGACVKAIGEFLGQSWSDSQVYELVLNMEQIMSTGGGWQDQVGGLTPGVKYITSRPGIRQKIHVTYLELDQDTKKELQERFVLIYTGQRRLARNLLREVVGNYIGGRRESIEALKEMKRLAVLMRFELEQGNIDAFAKLLNEHWEVSKLLDQGSTNTCIDQIFESCEDMIDGRFISGAGGGGFLQVILKRGVTKEALRERLKQVFEDSGVDVWETEFVWE</sequence>
<dbReference type="GO" id="GO:0042352">
    <property type="term" value="P:GDP-L-fucose salvage"/>
    <property type="evidence" value="ECO:0007669"/>
    <property type="project" value="TreeGrafter"/>
</dbReference>
<comment type="similarity">
    <text evidence="5">Belongs to the GHMP kinase family.</text>
</comment>
<feature type="domain" description="GHMP kinase C-terminal" evidence="8">
    <location>
        <begin position="926"/>
        <end position="1005"/>
    </location>
</feature>
<evidence type="ECO:0000256" key="2">
    <source>
        <dbReference type="ARBA" id="ARBA00022741"/>
    </source>
</evidence>
<gene>
    <name evidence="9" type="ORF">HMPREF1201_00700</name>
</gene>
<dbReference type="PRINTS" id="PR00959">
    <property type="entry name" value="MEVGALKINASE"/>
</dbReference>
<evidence type="ECO:0000256" key="4">
    <source>
        <dbReference type="ARBA" id="ARBA00022840"/>
    </source>
</evidence>
<feature type="domain" description="GHMP kinase N-terminal" evidence="6">
    <location>
        <begin position="770"/>
        <end position="841"/>
    </location>
</feature>
<dbReference type="InterPro" id="IPR013750">
    <property type="entry name" value="GHMP_kinase_C_dom"/>
</dbReference>
<keyword evidence="3" id="KW-0418">Kinase</keyword>
<dbReference type="InterPro" id="IPR020568">
    <property type="entry name" value="Ribosomal_Su5_D2-typ_SF"/>
</dbReference>
<keyword evidence="1" id="KW-0808">Transferase</keyword>
<dbReference type="EMBL" id="AZJF01000001">
    <property type="protein sequence ID" value="ETD20695.1"/>
    <property type="molecule type" value="Genomic_DNA"/>
</dbReference>
<dbReference type="RefSeq" id="WP_004843344.1">
    <property type="nucleotide sequence ID" value="NZ_KI669414.1"/>
</dbReference>
<evidence type="ECO:0000256" key="1">
    <source>
        <dbReference type="ARBA" id="ARBA00022679"/>
    </source>
</evidence>
<evidence type="ECO:0008006" key="11">
    <source>
        <dbReference type="Google" id="ProtNLM"/>
    </source>
</evidence>
<dbReference type="Proteomes" id="UP000018690">
    <property type="component" value="Unassembled WGS sequence"/>
</dbReference>
<evidence type="ECO:0000256" key="5">
    <source>
        <dbReference type="ARBA" id="ARBA00038121"/>
    </source>
</evidence>
<name>A0A829NMI5_MEDG5</name>
<dbReference type="SUPFAM" id="SSF54211">
    <property type="entry name" value="Ribosomal protein S5 domain 2-like"/>
    <property type="match status" value="1"/>
</dbReference>
<keyword evidence="4" id="KW-0067">ATP-binding</keyword>
<dbReference type="InterPro" id="IPR006204">
    <property type="entry name" value="GHMP_kinase_N_dom"/>
</dbReference>
<dbReference type="InterPro" id="IPR036554">
    <property type="entry name" value="GHMP_kinase_C_sf"/>
</dbReference>
<dbReference type="GO" id="GO:0050201">
    <property type="term" value="F:fucokinase activity"/>
    <property type="evidence" value="ECO:0007669"/>
    <property type="project" value="TreeGrafter"/>
</dbReference>
<keyword evidence="10" id="KW-1185">Reference proteome</keyword>
<proteinExistence type="inferred from homology"/>
<dbReference type="GeneID" id="57431976"/>
<dbReference type="Gene3D" id="3.30.230.120">
    <property type="match status" value="1"/>
</dbReference>
<dbReference type="Pfam" id="PF08544">
    <property type="entry name" value="GHMP_kinases_C"/>
    <property type="match status" value="1"/>
</dbReference>
<organism evidence="9 10">
    <name type="scientific">Mediterraneibacter gnavus (strain CC55_001C)</name>
    <dbReference type="NCBI Taxonomy" id="1073375"/>
    <lineage>
        <taxon>Bacteria</taxon>
        <taxon>Bacillati</taxon>
        <taxon>Bacillota</taxon>
        <taxon>Clostridia</taxon>
        <taxon>Lachnospirales</taxon>
        <taxon>Lachnospiraceae</taxon>
        <taxon>Mediterraneibacter</taxon>
    </lineage>
</organism>
<protein>
    <recommendedName>
        <fullName evidence="11">Bifunctional fucokinase/L-fucose-1-P-guanylyltransferase</fullName>
    </recommendedName>
</protein>
<comment type="caution">
    <text evidence="9">The sequence shown here is derived from an EMBL/GenBank/DDBJ whole genome shotgun (WGS) entry which is preliminary data.</text>
</comment>
<accession>A0A829NMI5</accession>
<dbReference type="Pfam" id="PF00288">
    <property type="entry name" value="GHMP_kinases_N"/>
    <property type="match status" value="1"/>
</dbReference>
<dbReference type="InterPro" id="IPR052203">
    <property type="entry name" value="GHMP_Kinase-Related"/>
</dbReference>
<evidence type="ECO:0000259" key="7">
    <source>
        <dbReference type="Pfam" id="PF07959"/>
    </source>
</evidence>
<dbReference type="InterPro" id="IPR012887">
    <property type="entry name" value="GDP_fucose_pyrophosphorylase"/>
</dbReference>
<dbReference type="PANTHER" id="PTHR32463">
    <property type="entry name" value="L-FUCOSE KINASE"/>
    <property type="match status" value="1"/>
</dbReference>
<keyword evidence="2" id="KW-0547">Nucleotide-binding</keyword>
<evidence type="ECO:0000313" key="9">
    <source>
        <dbReference type="EMBL" id="ETD20695.1"/>
    </source>
</evidence>
<dbReference type="PANTHER" id="PTHR32463:SF0">
    <property type="entry name" value="L-FUCOSE KINASE"/>
    <property type="match status" value="1"/>
</dbReference>
<reference evidence="9 10" key="1">
    <citation type="submission" date="2013-10" db="EMBL/GenBank/DDBJ databases">
        <title>The Genome Sequence of Ruminococcus gnavus CC55_001C.</title>
        <authorList>
            <consortium name="The Broad Institute Genomics Platform"/>
            <person name="Earl A."/>
            <person name="Allen-Vercoe E."/>
            <person name="Daigneault M."/>
            <person name="Young S.K."/>
            <person name="Zeng Q."/>
            <person name="Gargeya S."/>
            <person name="Fitzgerald M."/>
            <person name="Abouelleil A."/>
            <person name="Alvarado L."/>
            <person name="Chapman S.B."/>
            <person name="Gainer-Dewar J."/>
            <person name="Goldberg J."/>
            <person name="Griggs A."/>
            <person name="Gujja S."/>
            <person name="Hansen M."/>
            <person name="Howarth C."/>
            <person name="Imamovic A."/>
            <person name="Ireland A."/>
            <person name="Larimer J."/>
            <person name="McCowan C."/>
            <person name="Murphy C."/>
            <person name="Pearson M."/>
            <person name="Poon T.W."/>
            <person name="Priest M."/>
            <person name="Roberts A."/>
            <person name="Saif S."/>
            <person name="Shea T."/>
            <person name="Sykes S."/>
            <person name="Wortman J."/>
            <person name="Nusbaum C."/>
            <person name="Birren B."/>
        </authorList>
    </citation>
    <scope>NUCLEOTIDE SEQUENCE [LARGE SCALE GENOMIC DNA]</scope>
    <source>
        <strain evidence="9 10">CC55_001C</strain>
    </source>
</reference>
<dbReference type="Pfam" id="PF07959">
    <property type="entry name" value="Fucose_pyrophosphorylase"/>
    <property type="match status" value="1"/>
</dbReference>
<dbReference type="SUPFAM" id="SSF55060">
    <property type="entry name" value="GHMP Kinase, C-terminal domain"/>
    <property type="match status" value="1"/>
</dbReference>
<evidence type="ECO:0000256" key="3">
    <source>
        <dbReference type="ARBA" id="ARBA00022777"/>
    </source>
</evidence>
<evidence type="ECO:0000313" key="10">
    <source>
        <dbReference type="Proteomes" id="UP000018690"/>
    </source>
</evidence>
<evidence type="ECO:0000259" key="8">
    <source>
        <dbReference type="Pfam" id="PF08544"/>
    </source>
</evidence>
<feature type="domain" description="GDP-fucose pyrophosphorylase" evidence="7">
    <location>
        <begin position="109"/>
        <end position="499"/>
    </location>
</feature>
<evidence type="ECO:0000259" key="6">
    <source>
        <dbReference type="Pfam" id="PF00288"/>
    </source>
</evidence>
<dbReference type="AlphaFoldDB" id="A0A829NMI5"/>
<dbReference type="GO" id="GO:0005524">
    <property type="term" value="F:ATP binding"/>
    <property type="evidence" value="ECO:0007669"/>
    <property type="project" value="UniProtKB-KW"/>
</dbReference>